<dbReference type="GeneID" id="95968067"/>
<dbReference type="GO" id="GO:0003824">
    <property type="term" value="F:catalytic activity"/>
    <property type="evidence" value="ECO:0007669"/>
    <property type="project" value="InterPro"/>
</dbReference>
<proteinExistence type="predicted"/>
<evidence type="ECO:0000313" key="5">
    <source>
        <dbReference type="EMBL" id="WYY00747.1"/>
    </source>
</evidence>
<accession>A0AAX4NGY3</accession>
<dbReference type="PANTHER" id="PTHR43432:SF6">
    <property type="entry name" value="RADICAL SAM CORE DOMAIN-CONTAINING PROTEIN"/>
    <property type="match status" value="1"/>
</dbReference>
<dbReference type="InterPro" id="IPR007197">
    <property type="entry name" value="rSAM"/>
</dbReference>
<dbReference type="SFLD" id="SFLDS00029">
    <property type="entry name" value="Radical_SAM"/>
    <property type="match status" value="1"/>
</dbReference>
<dbReference type="Gene3D" id="3.80.30.30">
    <property type="match status" value="1"/>
</dbReference>
<dbReference type="GO" id="GO:0046872">
    <property type="term" value="F:metal ion binding"/>
    <property type="evidence" value="ECO:0007669"/>
    <property type="project" value="UniProtKB-KW"/>
</dbReference>
<dbReference type="KEGG" id="omr:OXIME_001330"/>
<dbReference type="PANTHER" id="PTHR43432">
    <property type="entry name" value="SLR0285 PROTEIN"/>
    <property type="match status" value="1"/>
</dbReference>
<keyword evidence="6" id="KW-1185">Reference proteome</keyword>
<keyword evidence="3" id="KW-0411">Iron-sulfur</keyword>
<dbReference type="GO" id="GO:0051536">
    <property type="term" value="F:iron-sulfur cluster binding"/>
    <property type="evidence" value="ECO:0007669"/>
    <property type="project" value="UniProtKB-KW"/>
</dbReference>
<evidence type="ECO:0000256" key="3">
    <source>
        <dbReference type="ARBA" id="ARBA00023014"/>
    </source>
</evidence>
<keyword evidence="2" id="KW-0408">Iron</keyword>
<evidence type="ECO:0000256" key="2">
    <source>
        <dbReference type="ARBA" id="ARBA00023004"/>
    </source>
</evidence>
<keyword evidence="1" id="KW-0479">Metal-binding</keyword>
<dbReference type="Pfam" id="PF04055">
    <property type="entry name" value="Radical_SAM"/>
    <property type="match status" value="1"/>
</dbReference>
<protein>
    <submittedName>
        <fullName evidence="5">Radical SAM protein</fullName>
    </submittedName>
</protein>
<dbReference type="EMBL" id="CP133772">
    <property type="protein sequence ID" value="WYY00747.1"/>
    <property type="molecule type" value="Genomic_DNA"/>
</dbReference>
<organism evidence="5 6">
    <name type="scientific">Oxyplasma meridianum</name>
    <dbReference type="NCBI Taxonomy" id="3073602"/>
    <lineage>
        <taxon>Archaea</taxon>
        <taxon>Methanobacteriati</taxon>
        <taxon>Thermoplasmatota</taxon>
        <taxon>Thermoplasmata</taxon>
        <taxon>Thermoplasmatales</taxon>
        <taxon>Thermoplasmataceae</taxon>
        <taxon>Oxyplasma</taxon>
    </lineage>
</organism>
<feature type="domain" description="Radical SAM core" evidence="4">
    <location>
        <begin position="27"/>
        <end position="193"/>
    </location>
</feature>
<evidence type="ECO:0000313" key="6">
    <source>
        <dbReference type="Proteomes" id="UP001451606"/>
    </source>
</evidence>
<sequence length="278" mass="32435">MFPYAVKEIRTRTALSPSSMKELKYAVNPYSGCTHSCLYCYAMDMTPLRPGDREWGKTVYVKRNFIDILKMEVKRSKRGLVGMSTITDPYQPVETKYRLARETLRVLLTHGFRVSVQTKSSLVLRDFDLISEHTNISDVGTTITTMDGKLSRKIEPLTPGPRARMKIVETASKENIRRWIFYGPIIRGFNDEEENNASIIELAESTGTRIIIDRYNSYTTPDIMLEKNGIKVKDVEYNRWWRKFSKEFRDACSKRNVMCNLESEEWFFQNLDITRTLF</sequence>
<name>A0AAX4NGY3_9ARCH</name>
<reference evidence="5 6" key="1">
    <citation type="submission" date="2023-09" db="EMBL/GenBank/DDBJ databases">
        <authorList>
            <person name="Golyshina O.V."/>
            <person name="Lunev E.A."/>
            <person name="Bargiela R."/>
            <person name="Gaines M.C."/>
            <person name="Daum B."/>
            <person name="Bale N.J."/>
            <person name="Koenen M."/>
            <person name="Sinninghe Damst J.S."/>
            <person name="Yakimov M."/>
            <person name="Golyshin P.N."/>
        </authorList>
    </citation>
    <scope>NUCLEOTIDE SEQUENCE [LARGE SCALE GENOMIC DNA]</scope>
    <source>
        <strain evidence="5 6">M1</strain>
    </source>
</reference>
<dbReference type="SFLD" id="SFLDG01084">
    <property type="entry name" value="Uncharacterised_Radical_SAM_Su"/>
    <property type="match status" value="1"/>
</dbReference>
<dbReference type="InterPro" id="IPR040086">
    <property type="entry name" value="MJ0683-like"/>
</dbReference>
<evidence type="ECO:0000259" key="4">
    <source>
        <dbReference type="Pfam" id="PF04055"/>
    </source>
</evidence>
<gene>
    <name evidence="5" type="ORF">OXIME_001330</name>
</gene>
<dbReference type="AlphaFoldDB" id="A0AAX4NGY3"/>
<dbReference type="RefSeq" id="WP_393971079.1">
    <property type="nucleotide sequence ID" value="NZ_CP133772.1"/>
</dbReference>
<dbReference type="Proteomes" id="UP001451606">
    <property type="component" value="Chromosome"/>
</dbReference>
<dbReference type="CDD" id="cd01335">
    <property type="entry name" value="Radical_SAM"/>
    <property type="match status" value="1"/>
</dbReference>
<evidence type="ECO:0000256" key="1">
    <source>
        <dbReference type="ARBA" id="ARBA00022723"/>
    </source>
</evidence>